<keyword evidence="3" id="KW-0050">Antiport</keyword>
<dbReference type="GO" id="GO:0016020">
    <property type="term" value="C:membrane"/>
    <property type="evidence" value="ECO:0007669"/>
    <property type="project" value="UniProtKB-SubCell"/>
</dbReference>
<feature type="domain" description="Sodium/calcium exchanger membrane region" evidence="9">
    <location>
        <begin position="84"/>
        <end position="221"/>
    </location>
</feature>
<feature type="transmembrane region" description="Helical" evidence="8">
    <location>
        <begin position="178"/>
        <end position="195"/>
    </location>
</feature>
<feature type="transmembrane region" description="Helical" evidence="8">
    <location>
        <begin position="515"/>
        <end position="538"/>
    </location>
</feature>
<keyword evidence="7 8" id="KW-0472">Membrane</keyword>
<dbReference type="KEGG" id="dsi:Dsimw501_GD10146"/>
<reference evidence="10" key="2">
    <citation type="submission" date="2014-06" db="EMBL/GenBank/DDBJ databases">
        <authorList>
            <person name="Hu T."/>
            <person name="Eisen M.B."/>
            <person name="Thornton K.R."/>
            <person name="Andolfatto P."/>
        </authorList>
    </citation>
    <scope>NUCLEOTIDE SEQUENCE</scope>
    <source>
        <strain evidence="10">W501</strain>
    </source>
</reference>
<feature type="transmembrane region" description="Helical" evidence="8">
    <location>
        <begin position="207"/>
        <end position="231"/>
    </location>
</feature>
<reference evidence="10" key="1">
    <citation type="journal article" date="2013" name="Genome Res.">
        <title>A second-generation assembly of the Drosophila simulans genome provides new insights into patterns of lineage-specific divergence.</title>
        <authorList>
            <person name="Hu T.T."/>
            <person name="Eisen M.B."/>
            <person name="Thornton K.R."/>
            <person name="Andolfatto P."/>
        </authorList>
    </citation>
    <scope>NUCLEOTIDE SEQUENCE [LARGE SCALE GENOMIC DNA]</scope>
    <source>
        <strain evidence="10">W501</strain>
    </source>
</reference>
<dbReference type="GO" id="GO:0006874">
    <property type="term" value="P:intracellular calcium ion homeostasis"/>
    <property type="evidence" value="ECO:0007669"/>
    <property type="project" value="TreeGrafter"/>
</dbReference>
<keyword evidence="4" id="KW-0406">Ion transport</keyword>
<dbReference type="EMBL" id="CM002911">
    <property type="protein sequence ID" value="KMY92321.1"/>
    <property type="molecule type" value="Genomic_DNA"/>
</dbReference>
<dbReference type="InterPro" id="IPR044880">
    <property type="entry name" value="NCX_ion-bd_dom_sf"/>
</dbReference>
<sequence length="620" mass="71195">MSARTKRLKYNITELDHEFHYFIKNMSCRAVMRLPYTYRCRMATQASDCKHIINFFNYFRMMYCSIDIDDKATEVLFMLLFSFICVAFLWLMSFNIGTYFSPVLKIISLKLHMNEYLAGVTFLAFGNCSPEIIANLMPVRADAPIFTITVGNTLAIILLSGGTVCFLRPFRMNGHSTLRDLLFLLLGVEVLRFVMIKEGAVTLGEGIVLFVIYVVYVAINIADLALLRYYIRKLRRELDYLESLTPPPIKEINAKLRKLISWEEQDDIGIKDTTKYRRSRDTGNHFSNMTSSGYFVTPIPERRSEHVDYESNRTALYDSENPKNLQLFTEFLQSLNPVDPEAWQLGGWSNRIYLIARCPLVFVLQLFIPVVDYEKVKHGWSKLLNCTQIVTNPFVVITLVHSGVSSVYKSWHITLDFSVSMWSPCLTVPLAIVIFLHSRTDVPPSYHHLFIILTFFSSMVTLWLAVTELEVLSEIVGIVFNLSESFMAVTFEAVSNATPDIIANYQLALQGYGRMAFAAIIGGPVFAILVSMSLAFIFNHRVREVGANSWVYGDLGDNCYLFLVITIVTTMWWSATFNFQARRSAGVFLWLVYLQFLLYAVCVEWDLVHEFSRDEHFKPI</sequence>
<dbReference type="Proteomes" id="UP000035880">
    <property type="component" value="Chromosome 2R"/>
</dbReference>
<feature type="transmembrane region" description="Helical" evidence="8">
    <location>
        <begin position="417"/>
        <end position="436"/>
    </location>
</feature>
<dbReference type="OrthoDB" id="407410at2759"/>
<name>A0A0J9R8F0_DROSI</name>
<dbReference type="PANTHER" id="PTHR12266">
    <property type="entry name" value="NA+/CA2+ K+ INDEPENDENT EXCHANGER"/>
    <property type="match status" value="1"/>
</dbReference>
<dbReference type="AlphaFoldDB" id="A0A0J9R8F0"/>
<dbReference type="InterPro" id="IPR004837">
    <property type="entry name" value="NaCa_Exmemb"/>
</dbReference>
<evidence type="ECO:0000259" key="9">
    <source>
        <dbReference type="Pfam" id="PF01699"/>
    </source>
</evidence>
<feature type="transmembrane region" description="Helical" evidence="8">
    <location>
        <begin position="145"/>
        <end position="166"/>
    </location>
</feature>
<organism evidence="10">
    <name type="scientific">Drosophila simulans</name>
    <name type="common">Fruit fly</name>
    <dbReference type="NCBI Taxonomy" id="7240"/>
    <lineage>
        <taxon>Eukaryota</taxon>
        <taxon>Metazoa</taxon>
        <taxon>Ecdysozoa</taxon>
        <taxon>Arthropoda</taxon>
        <taxon>Hexapoda</taxon>
        <taxon>Insecta</taxon>
        <taxon>Pterygota</taxon>
        <taxon>Neoptera</taxon>
        <taxon>Endopterygota</taxon>
        <taxon>Diptera</taxon>
        <taxon>Brachycera</taxon>
        <taxon>Muscomorpha</taxon>
        <taxon>Ephydroidea</taxon>
        <taxon>Drosophilidae</taxon>
        <taxon>Drosophila</taxon>
        <taxon>Sophophora</taxon>
    </lineage>
</organism>
<dbReference type="GO" id="GO:0005432">
    <property type="term" value="F:calcium:sodium antiporter activity"/>
    <property type="evidence" value="ECO:0007669"/>
    <property type="project" value="TreeGrafter"/>
</dbReference>
<dbReference type="PANTHER" id="PTHR12266:SF0">
    <property type="entry name" value="MITOCHONDRIAL SODIUM_CALCIUM EXCHANGER PROTEIN"/>
    <property type="match status" value="1"/>
</dbReference>
<dbReference type="Bgee" id="FBgn0181921">
    <property type="expression patterns" value="Expressed in male reproductive system and 2 other cell types or tissues"/>
</dbReference>
<keyword evidence="2" id="KW-0813">Transport</keyword>
<feature type="transmembrane region" description="Helical" evidence="8">
    <location>
        <begin position="448"/>
        <end position="466"/>
    </location>
</feature>
<keyword evidence="4" id="KW-0106">Calcium</keyword>
<dbReference type="InterPro" id="IPR051359">
    <property type="entry name" value="CaCA_antiporter"/>
</dbReference>
<feature type="domain" description="Sodium/calcium exchanger membrane region" evidence="9">
    <location>
        <begin position="452"/>
        <end position="600"/>
    </location>
</feature>
<feature type="transmembrane region" description="Helical" evidence="8">
    <location>
        <begin position="75"/>
        <end position="96"/>
    </location>
</feature>
<evidence type="ECO:0000256" key="7">
    <source>
        <dbReference type="ARBA" id="ARBA00023136"/>
    </source>
</evidence>
<keyword evidence="6 8" id="KW-1133">Transmembrane helix</keyword>
<proteinExistence type="predicted"/>
<evidence type="ECO:0000313" key="10">
    <source>
        <dbReference type="EMBL" id="KMY92321.1"/>
    </source>
</evidence>
<keyword evidence="4" id="KW-0109">Calcium transport</keyword>
<evidence type="ECO:0000256" key="5">
    <source>
        <dbReference type="ARBA" id="ARBA00022692"/>
    </source>
</evidence>
<evidence type="ECO:0000256" key="8">
    <source>
        <dbReference type="SAM" id="Phobius"/>
    </source>
</evidence>
<dbReference type="Pfam" id="PF01699">
    <property type="entry name" value="Na_Ca_ex"/>
    <property type="match status" value="2"/>
</dbReference>
<reference evidence="10" key="3">
    <citation type="submission" date="2015-04" db="EMBL/GenBank/DDBJ databases">
        <authorList>
            <consortium name="FlyBase"/>
        </authorList>
    </citation>
    <scope>NUCLEOTIDE SEQUENCE</scope>
    <source>
        <strain evidence="10">W501</strain>
    </source>
</reference>
<comment type="subcellular location">
    <subcellularLocation>
        <location evidence="1">Membrane</location>
        <topology evidence="1">Multi-pass membrane protein</topology>
    </subcellularLocation>
</comment>
<dbReference type="Gene3D" id="1.20.1420.30">
    <property type="entry name" value="NCX, central ion-binding region"/>
    <property type="match status" value="2"/>
</dbReference>
<feature type="transmembrane region" description="Helical" evidence="8">
    <location>
        <begin position="587"/>
        <end position="608"/>
    </location>
</feature>
<accession>A0A0J9R8F0</accession>
<feature type="transmembrane region" description="Helical" evidence="8">
    <location>
        <begin position="559"/>
        <end position="575"/>
    </location>
</feature>
<evidence type="ECO:0000256" key="6">
    <source>
        <dbReference type="ARBA" id="ARBA00022989"/>
    </source>
</evidence>
<evidence type="ECO:0000256" key="1">
    <source>
        <dbReference type="ARBA" id="ARBA00004141"/>
    </source>
</evidence>
<protein>
    <submittedName>
        <fullName evidence="10">Uncharacterized protein, isoform B</fullName>
    </submittedName>
</protein>
<evidence type="ECO:0000256" key="2">
    <source>
        <dbReference type="ARBA" id="ARBA00022448"/>
    </source>
</evidence>
<evidence type="ECO:0000256" key="3">
    <source>
        <dbReference type="ARBA" id="ARBA00022449"/>
    </source>
</evidence>
<gene>
    <name evidence="10" type="primary">Dsim\GD10146</name>
    <name evidence="10" type="ORF">Dsimw501_GD10146</name>
</gene>
<evidence type="ECO:0000256" key="4">
    <source>
        <dbReference type="ARBA" id="ARBA00022568"/>
    </source>
</evidence>
<keyword evidence="5 8" id="KW-0812">Transmembrane</keyword>